<dbReference type="InterPro" id="IPR005025">
    <property type="entry name" value="FMN_Rdtase-like_dom"/>
</dbReference>
<comment type="caution">
    <text evidence="4">The sequence shown here is derived from an EMBL/GenBank/DDBJ whole genome shotgun (WGS) entry which is preliminary data.</text>
</comment>
<gene>
    <name evidence="4" type="ORF">COK99_29200</name>
</gene>
<reference evidence="4 5" key="1">
    <citation type="submission" date="2017-09" db="EMBL/GenBank/DDBJ databases">
        <title>Large-scale bioinformatics analysis of Bacillus genomes uncovers conserved roles of natural products in bacterial physiology.</title>
        <authorList>
            <consortium name="Agbiome Team Llc"/>
            <person name="Bleich R.M."/>
            <person name="Grubbs K.J."/>
            <person name="Santa Maria K.C."/>
            <person name="Allen S.E."/>
            <person name="Farag S."/>
            <person name="Shank E.A."/>
            <person name="Bowers A."/>
        </authorList>
    </citation>
    <scope>NUCLEOTIDE SEQUENCE [LARGE SCALE GENOMIC DNA]</scope>
    <source>
        <strain evidence="4 5">AFS060060</strain>
    </source>
</reference>
<proteinExistence type="predicted"/>
<accession>A0A9X7BIB8</accession>
<dbReference type="SUPFAM" id="SSF52218">
    <property type="entry name" value="Flavoproteins"/>
    <property type="match status" value="1"/>
</dbReference>
<dbReference type="PANTHER" id="PTHR43278:SF4">
    <property type="entry name" value="NAD(P)H-DEPENDENT FMN-CONTAINING OXIDOREDUCTASE YWQN-RELATED"/>
    <property type="match status" value="1"/>
</dbReference>
<dbReference type="Gene3D" id="3.40.50.360">
    <property type="match status" value="1"/>
</dbReference>
<evidence type="ECO:0000313" key="4">
    <source>
        <dbReference type="EMBL" id="PFV25359.1"/>
    </source>
</evidence>
<keyword evidence="1" id="KW-0285">Flavoprotein</keyword>
<dbReference type="Pfam" id="PF03358">
    <property type="entry name" value="FMN_red"/>
    <property type="match status" value="1"/>
</dbReference>
<protein>
    <submittedName>
        <fullName evidence="4">NADPH-dependent FMN reductase</fullName>
    </submittedName>
</protein>
<dbReference type="InterPro" id="IPR029039">
    <property type="entry name" value="Flavoprotein-like_sf"/>
</dbReference>
<evidence type="ECO:0000256" key="1">
    <source>
        <dbReference type="ARBA" id="ARBA00022630"/>
    </source>
</evidence>
<dbReference type="GO" id="GO:0016491">
    <property type="term" value="F:oxidoreductase activity"/>
    <property type="evidence" value="ECO:0007669"/>
    <property type="project" value="InterPro"/>
</dbReference>
<dbReference type="AlphaFoldDB" id="A0A9X7BIB8"/>
<dbReference type="InterPro" id="IPR051796">
    <property type="entry name" value="ISF_SsuE-like"/>
</dbReference>
<evidence type="ECO:0000313" key="5">
    <source>
        <dbReference type="Proteomes" id="UP000223366"/>
    </source>
</evidence>
<name>A0A9X7BIB8_BACTU</name>
<evidence type="ECO:0000256" key="2">
    <source>
        <dbReference type="ARBA" id="ARBA00022643"/>
    </source>
</evidence>
<dbReference type="RefSeq" id="WP_097961231.1">
    <property type="nucleotide sequence ID" value="NZ_NTVC01000001.1"/>
</dbReference>
<dbReference type="PANTHER" id="PTHR43278">
    <property type="entry name" value="NAD(P)H-DEPENDENT FMN-CONTAINING OXIDOREDUCTASE YWQN-RELATED"/>
    <property type="match status" value="1"/>
</dbReference>
<keyword evidence="2" id="KW-0288">FMN</keyword>
<sequence>MKKVVAYVASRNNSSRPVRITENLLTELKRSLNHRINTTLITPLTHNVLPPTGCKSCFNQGICPSDSLTYDDTTLIKNELLEADLIFLVSPVYSHNVSGDMKNLIDRISYWAHIFKLSGKPIILLASAESNGAKYVINYMNRVFTAMGATIIGQETFLNTVEDSYKGKVDIIINLSKKILLKNVFLSPTEQQENLFQYLKQTISTYNNEHFEYKYWLQNGLFKKNSLEEYFIEQQKN</sequence>
<evidence type="ECO:0000259" key="3">
    <source>
        <dbReference type="Pfam" id="PF03358"/>
    </source>
</evidence>
<dbReference type="EMBL" id="NVDU01000093">
    <property type="protein sequence ID" value="PFV25359.1"/>
    <property type="molecule type" value="Genomic_DNA"/>
</dbReference>
<feature type="domain" description="NADPH-dependent FMN reductase-like" evidence="3">
    <location>
        <begin position="12"/>
        <end position="157"/>
    </location>
</feature>
<dbReference type="Proteomes" id="UP000223366">
    <property type="component" value="Unassembled WGS sequence"/>
</dbReference>
<organism evidence="4 5">
    <name type="scientific">Bacillus thuringiensis</name>
    <dbReference type="NCBI Taxonomy" id="1428"/>
    <lineage>
        <taxon>Bacteria</taxon>
        <taxon>Bacillati</taxon>
        <taxon>Bacillota</taxon>
        <taxon>Bacilli</taxon>
        <taxon>Bacillales</taxon>
        <taxon>Bacillaceae</taxon>
        <taxon>Bacillus</taxon>
        <taxon>Bacillus cereus group</taxon>
    </lineage>
</organism>